<evidence type="ECO:0000313" key="3">
    <source>
        <dbReference type="EMBL" id="MDN0022867.1"/>
    </source>
</evidence>
<dbReference type="Gene3D" id="2.60.40.10">
    <property type="entry name" value="Immunoglobulins"/>
    <property type="match status" value="1"/>
</dbReference>
<evidence type="ECO:0000259" key="2">
    <source>
        <dbReference type="PROSITE" id="PS50853"/>
    </source>
</evidence>
<dbReference type="InterPro" id="IPR003961">
    <property type="entry name" value="FN3_dom"/>
</dbReference>
<dbReference type="PROSITE" id="PS50853">
    <property type="entry name" value="FN3"/>
    <property type="match status" value="1"/>
</dbReference>
<dbReference type="EMBL" id="JAUEIE010000006">
    <property type="protein sequence ID" value="MDN0022867.1"/>
    <property type="molecule type" value="Genomic_DNA"/>
</dbReference>
<dbReference type="SUPFAM" id="SSF53187">
    <property type="entry name" value="Zn-dependent exopeptidases"/>
    <property type="match status" value="1"/>
</dbReference>
<sequence length="968" mass="107829">MTRILLFFLFSISLATALPSDAYSQSKGDNEKIKSRLSTFFLNYESDEDISAGQARLLKYSIDDRNKTVSITSSNNFAAQEFTKSKVKKIYRKIAKTLPKPYNKYNIKVITGGMSIEEFVPGMRYPENEVSGMWGEIEYDGEPWTRNVSRPNTITHGLANRHLSLWASHGMYFDQKKNRWKWQRPNIFGTTEDLFTQTIVVPYLIPMLENAGATVFTPRERDYQTHEIIIDNNNSKAPYYIEYEDRGRWEDAPLKGFAYHNGTYNNSENPFEKGTARMVKATSKKNKVSAIAYQPDFPEEGSYAVYVSYQTIKKSVPDAEYIVYHKGQETTFRVNQTMGGSTWVYLGTFLFDKGCSPYNRVVITNNSSEKGFVTADAVRFGGGMGNVMRGGTTSGMPRCLEGARYSAQWAGAPYSVYSGKNGNDDYSEDINVRSLMTNWLAGGSVFLPSLTGKKVPIELSLAVHSDAGYTSISDSIIGSLSICTTNFNGGRLNSGVSRMMSRDFADSLLTGITRDLRAKYKNWNRRFLFDRNYSETRIPEVPSSIIETLSHQNFADMRMGHDPNFKFTIARSIYKSILRFVSHQHGVPCIVQPLAPDNFRVEITEDSKIRLSWTPVEDRLEPTATPTSYNVYTSMNGSGFDNGTEIKSTSCVIDAEPGMLYNFKVTAVNRGGESFPTEVLSAYCAPEAQKTVLVVNGFHRLSSPEVVNTDTQQGFDIDADPGVTAGLSTGWNGRQVNFDKYNIGLEGPEGMGYSGNEMAGRFFMGNEFNYVRTHADAISASSGYNVASCSSKAVETGIVDLKAYDCVDLILGLEKNDGHSLVYYKTFTPAMRSKLTAYASGGGRLLVSGAYIGQDMKDVNERAFLADVLRLDYAASDTTRAETVSGLGMSFDIYRNLNKTHYAATSADILSPRSPAFCVMQYTDGVSAAVAYDGADYKCISMGFPFECIKNRQDRRMIMKGLLSFLMK</sequence>
<reference evidence="4" key="2">
    <citation type="submission" date="2023-08" db="EMBL/GenBank/DDBJ databases">
        <title>Identification and characterization of horizontal gene transfer across gut microbiota members of farm animals based on homology search.</title>
        <authorList>
            <person name="Schwarzerova J."/>
            <person name="Nykrynova M."/>
            <person name="Jureckova K."/>
            <person name="Cejkova D."/>
            <person name="Rychlik I."/>
        </authorList>
    </citation>
    <scope>NUCLEOTIDE SEQUENCE</scope>
    <source>
        <strain evidence="4">ET15</strain>
        <strain evidence="3">ET37</strain>
    </source>
</reference>
<accession>A0AAW7JK81</accession>
<dbReference type="InterPro" id="IPR033803">
    <property type="entry name" value="CBD-like_Golvesin-Xly"/>
</dbReference>
<gene>
    <name evidence="3" type="ORF">QVN81_07535</name>
    <name evidence="4" type="ORF">QVN84_08840</name>
</gene>
<dbReference type="Pfam" id="PF25275">
    <property type="entry name" value="Golvesin_C"/>
    <property type="match status" value="1"/>
</dbReference>
<evidence type="ECO:0000313" key="6">
    <source>
        <dbReference type="Proteomes" id="UP001168478"/>
    </source>
</evidence>
<dbReference type="AlphaFoldDB" id="A0AAW7JK81"/>
<dbReference type="CDD" id="cd00063">
    <property type="entry name" value="FN3"/>
    <property type="match status" value="1"/>
</dbReference>
<name>A0AAW7JK81_9BACT</name>
<dbReference type="Gene3D" id="3.40.630.40">
    <property type="entry name" value="Zn-dependent exopeptidases"/>
    <property type="match status" value="1"/>
</dbReference>
<evidence type="ECO:0000256" key="1">
    <source>
        <dbReference type="SAM" id="SignalP"/>
    </source>
</evidence>
<feature type="signal peptide" evidence="1">
    <location>
        <begin position="1"/>
        <end position="17"/>
    </location>
</feature>
<comment type="caution">
    <text evidence="4">The sequence shown here is derived from an EMBL/GenBank/DDBJ whole genome shotgun (WGS) entry which is preliminary data.</text>
</comment>
<reference evidence="4" key="1">
    <citation type="submission" date="2023-06" db="EMBL/GenBank/DDBJ databases">
        <authorList>
            <person name="Zeman M."/>
            <person name="Kubasova T."/>
            <person name="Jahodarova E."/>
            <person name="Nykrynova M."/>
            <person name="Rychlik I."/>
        </authorList>
    </citation>
    <scope>NUCLEOTIDE SEQUENCE</scope>
    <source>
        <strain evidence="4">ET15</strain>
        <strain evidence="3">ET37</strain>
    </source>
</reference>
<keyword evidence="1" id="KW-0732">Signal</keyword>
<dbReference type="SMART" id="SM00060">
    <property type="entry name" value="FN3"/>
    <property type="match status" value="1"/>
</dbReference>
<organism evidence="4 6">
    <name type="scientific">Leyella lascolaii</name>
    <dbReference type="NCBI Taxonomy" id="1776379"/>
    <lineage>
        <taxon>Bacteria</taxon>
        <taxon>Pseudomonadati</taxon>
        <taxon>Bacteroidota</taxon>
        <taxon>Bacteroidia</taxon>
        <taxon>Bacteroidales</taxon>
        <taxon>Prevotellaceae</taxon>
        <taxon>Leyella</taxon>
    </lineage>
</organism>
<dbReference type="Pfam" id="PF00041">
    <property type="entry name" value="fn3"/>
    <property type="match status" value="1"/>
</dbReference>
<feature type="chain" id="PRO_5043778967" evidence="1">
    <location>
        <begin position="18"/>
        <end position="968"/>
    </location>
</feature>
<dbReference type="RefSeq" id="WP_289825389.1">
    <property type="nucleotide sequence ID" value="NZ_JAUEIE010000006.1"/>
</dbReference>
<evidence type="ECO:0000313" key="5">
    <source>
        <dbReference type="Proteomes" id="UP001167831"/>
    </source>
</evidence>
<dbReference type="InterPro" id="IPR036116">
    <property type="entry name" value="FN3_sf"/>
</dbReference>
<dbReference type="Proteomes" id="UP001168478">
    <property type="component" value="Unassembled WGS sequence"/>
</dbReference>
<dbReference type="EMBL" id="JAUEIF010000007">
    <property type="protein sequence ID" value="MDN0025620.1"/>
    <property type="molecule type" value="Genomic_DNA"/>
</dbReference>
<dbReference type="Proteomes" id="UP001167831">
    <property type="component" value="Unassembled WGS sequence"/>
</dbReference>
<feature type="domain" description="Fibronectin type-III" evidence="2">
    <location>
        <begin position="595"/>
        <end position="687"/>
    </location>
</feature>
<proteinExistence type="predicted"/>
<keyword evidence="5" id="KW-1185">Reference proteome</keyword>
<evidence type="ECO:0000313" key="4">
    <source>
        <dbReference type="EMBL" id="MDN0025620.1"/>
    </source>
</evidence>
<dbReference type="SUPFAM" id="SSF49265">
    <property type="entry name" value="Fibronectin type III"/>
    <property type="match status" value="1"/>
</dbReference>
<dbReference type="InterPro" id="IPR013783">
    <property type="entry name" value="Ig-like_fold"/>
</dbReference>
<protein>
    <submittedName>
        <fullName evidence="4">Fibronectin type III domain-containing protein</fullName>
    </submittedName>
</protein>